<dbReference type="InterPro" id="IPR052016">
    <property type="entry name" value="Bact_Sigma-Reg"/>
</dbReference>
<feature type="domain" description="PPM-type phosphatase" evidence="2">
    <location>
        <begin position="292"/>
        <end position="459"/>
    </location>
</feature>
<dbReference type="Pfam" id="PF07228">
    <property type="entry name" value="SpoIIE"/>
    <property type="match status" value="1"/>
</dbReference>
<dbReference type="PANTHER" id="PTHR43156:SF2">
    <property type="entry name" value="STAGE II SPORULATION PROTEIN E"/>
    <property type="match status" value="1"/>
</dbReference>
<dbReference type="InterPro" id="IPR036457">
    <property type="entry name" value="PPM-type-like_dom_sf"/>
</dbReference>
<proteinExistence type="predicted"/>
<reference evidence="3 4" key="1">
    <citation type="submission" date="2023-07" db="EMBL/GenBank/DDBJ databases">
        <title>Sequencing the genomes of 1000 actinobacteria strains.</title>
        <authorList>
            <person name="Klenk H.-P."/>
        </authorList>
    </citation>
    <scope>NUCLEOTIDE SEQUENCE [LARGE SCALE GENOMIC DNA]</scope>
    <source>
        <strain evidence="3 4">DSM 43749</strain>
    </source>
</reference>
<evidence type="ECO:0000256" key="1">
    <source>
        <dbReference type="ARBA" id="ARBA00022801"/>
    </source>
</evidence>
<organism evidence="3 4">
    <name type="scientific">Saccharothrix longispora</name>
    <dbReference type="NCBI Taxonomy" id="33920"/>
    <lineage>
        <taxon>Bacteria</taxon>
        <taxon>Bacillati</taxon>
        <taxon>Actinomycetota</taxon>
        <taxon>Actinomycetes</taxon>
        <taxon>Pseudonocardiales</taxon>
        <taxon>Pseudonocardiaceae</taxon>
        <taxon>Saccharothrix</taxon>
    </lineage>
</organism>
<evidence type="ECO:0000313" key="3">
    <source>
        <dbReference type="EMBL" id="MDR6592907.1"/>
    </source>
</evidence>
<dbReference type="RefSeq" id="WP_310304929.1">
    <property type="nucleotide sequence ID" value="NZ_BAAAXB010000001.1"/>
</dbReference>
<dbReference type="Proteomes" id="UP001268819">
    <property type="component" value="Unassembled WGS sequence"/>
</dbReference>
<evidence type="ECO:0000259" key="2">
    <source>
        <dbReference type="Pfam" id="PF07228"/>
    </source>
</evidence>
<dbReference type="InterPro" id="IPR001932">
    <property type="entry name" value="PPM-type_phosphatase-like_dom"/>
</dbReference>
<dbReference type="PANTHER" id="PTHR43156">
    <property type="entry name" value="STAGE II SPORULATION PROTEIN E-RELATED"/>
    <property type="match status" value="1"/>
</dbReference>
<keyword evidence="4" id="KW-1185">Reference proteome</keyword>
<dbReference type="EMBL" id="JAVDSG010000001">
    <property type="protein sequence ID" value="MDR6592907.1"/>
    <property type="molecule type" value="Genomic_DNA"/>
</dbReference>
<evidence type="ECO:0000313" key="4">
    <source>
        <dbReference type="Proteomes" id="UP001268819"/>
    </source>
</evidence>
<dbReference type="Gene3D" id="3.60.40.10">
    <property type="entry name" value="PPM-type phosphatase domain"/>
    <property type="match status" value="1"/>
</dbReference>
<sequence>MLSDRHDHQRQALARAVRRAELPLEDLWMRYFSLGGDIGITEVEAYLSGLMSLPAVERDVLAHVVNERLDELARVNQVPYSREVRDAEPRSRPLAALVTLLHAAETASPDRVDALADAAGRVLGVVITVHLVDRGQRRLRGPADGGPALDVRTTPAGRAYRTGRPVPSRGEAGPRLWVPLLDGVARLGVLEVACGEEDLDDPGLRAQCGWVSRLLGRIVVALDRSGGAAADRADGAHPVTAELVRSLLPPLSGASGEFRVSAVHEPSGRGGDAFDYALSETSACLAVLTAAGPQPALAVATALAAHRRARRAGHDPVGRAGVVDEALGAHFGPHTSVTGVLADLDLRTGRLCFVNAGHPEPLVLRAGRTTLPLPGGARPPLGKPGGRPVAGESLLARRDWLLLRTEGLTGGDDARGLADLLRAEAAAATTPPETTRRLLDALRGEAVPGRDATLLLARWTGPAR</sequence>
<protein>
    <recommendedName>
        <fullName evidence="2">PPM-type phosphatase domain-containing protein</fullName>
    </recommendedName>
</protein>
<name>A0ABU1PQG5_9PSEU</name>
<gene>
    <name evidence="3" type="ORF">J2S66_001291</name>
</gene>
<keyword evidence="1" id="KW-0378">Hydrolase</keyword>
<comment type="caution">
    <text evidence="3">The sequence shown here is derived from an EMBL/GenBank/DDBJ whole genome shotgun (WGS) entry which is preliminary data.</text>
</comment>
<accession>A0ABU1PQG5</accession>